<evidence type="ECO:0000313" key="3">
    <source>
        <dbReference type="Proteomes" id="UP000617628"/>
    </source>
</evidence>
<sequence length="83" mass="8901">MSFKPPGECPNCGEYVEAGAVSCDSCGSCEDTGWNDDSHYDGIDLPSSSWEEEDSNAKNDSKLLSGVVTLALLAALVYVFVFR</sequence>
<gene>
    <name evidence="2" type="ORF">JIN87_09615</name>
</gene>
<evidence type="ECO:0008006" key="4">
    <source>
        <dbReference type="Google" id="ProtNLM"/>
    </source>
</evidence>
<name>A0A934RYE2_9BACT</name>
<comment type="caution">
    <text evidence="2">The sequence shown here is derived from an EMBL/GenBank/DDBJ whole genome shotgun (WGS) entry which is preliminary data.</text>
</comment>
<keyword evidence="1" id="KW-0812">Transmembrane</keyword>
<evidence type="ECO:0000313" key="2">
    <source>
        <dbReference type="EMBL" id="MBK1877126.1"/>
    </source>
</evidence>
<keyword evidence="1" id="KW-0472">Membrane</keyword>
<reference evidence="2" key="1">
    <citation type="submission" date="2021-01" db="EMBL/GenBank/DDBJ databases">
        <title>Modified the classification status of verrucomicrobia.</title>
        <authorList>
            <person name="Feng X."/>
        </authorList>
    </citation>
    <scope>NUCLEOTIDE SEQUENCE</scope>
    <source>
        <strain evidence="2">KCTC 13126</strain>
    </source>
</reference>
<accession>A0A934RYE2</accession>
<dbReference type="EMBL" id="JAENIL010000015">
    <property type="protein sequence ID" value="MBK1877126.1"/>
    <property type="molecule type" value="Genomic_DNA"/>
</dbReference>
<dbReference type="RefSeq" id="WP_200355343.1">
    <property type="nucleotide sequence ID" value="NZ_JAENIL010000015.1"/>
</dbReference>
<evidence type="ECO:0000256" key="1">
    <source>
        <dbReference type="SAM" id="Phobius"/>
    </source>
</evidence>
<protein>
    <recommendedName>
        <fullName evidence="4">Zinc ribbon domain-containing protein</fullName>
    </recommendedName>
</protein>
<proteinExistence type="predicted"/>
<organism evidence="2 3">
    <name type="scientific">Pelagicoccus mobilis</name>
    <dbReference type="NCBI Taxonomy" id="415221"/>
    <lineage>
        <taxon>Bacteria</taxon>
        <taxon>Pseudomonadati</taxon>
        <taxon>Verrucomicrobiota</taxon>
        <taxon>Opitutia</taxon>
        <taxon>Puniceicoccales</taxon>
        <taxon>Pelagicoccaceae</taxon>
        <taxon>Pelagicoccus</taxon>
    </lineage>
</organism>
<keyword evidence="1" id="KW-1133">Transmembrane helix</keyword>
<feature type="transmembrane region" description="Helical" evidence="1">
    <location>
        <begin position="63"/>
        <end position="82"/>
    </location>
</feature>
<keyword evidence="3" id="KW-1185">Reference proteome</keyword>
<dbReference type="AlphaFoldDB" id="A0A934RYE2"/>
<dbReference type="Proteomes" id="UP000617628">
    <property type="component" value="Unassembled WGS sequence"/>
</dbReference>